<organism evidence="1">
    <name type="scientific">Vibrio sp. HB236076</name>
    <dbReference type="NCBI Taxonomy" id="3232307"/>
    <lineage>
        <taxon>Bacteria</taxon>
        <taxon>Pseudomonadati</taxon>
        <taxon>Pseudomonadota</taxon>
        <taxon>Gammaproteobacteria</taxon>
        <taxon>Vibrionales</taxon>
        <taxon>Vibrionaceae</taxon>
        <taxon>Vibrio</taxon>
    </lineage>
</organism>
<dbReference type="PROSITE" id="PS51257">
    <property type="entry name" value="PROKAR_LIPOPROTEIN"/>
    <property type="match status" value="1"/>
</dbReference>
<evidence type="ECO:0000313" key="1">
    <source>
        <dbReference type="EMBL" id="XDK24144.1"/>
    </source>
</evidence>
<reference evidence="1" key="1">
    <citation type="submission" date="2024-07" db="EMBL/GenBank/DDBJ databases">
        <title>Genome Analysis of a Potential Novel Vibrio Species Secreting pH- and Thermo-stable Alginate Lyase and its Application in Producing Alginate Oligosaccharides.</title>
        <authorList>
            <person name="Huang H."/>
            <person name="Bao K."/>
        </authorList>
    </citation>
    <scope>NUCLEOTIDE SEQUENCE</scope>
    <source>
        <strain evidence="1">HB236076</strain>
    </source>
</reference>
<sequence length="419" mass="45859">MNKLQKIGAVGGVLALVACWPAVVGKVGEEALRQGVKTLQMNGVQTQVLDYQRGYLSSKMVSQFTVVDPKLLEQLTRDGLPKQWTITSDISHGLFGLTSQSHISDHPDVPISLTTHTQLNGNTQFELDIEQWNYQNDLKGVAFSLQPSQISGSLTVLGGLTYQASVPSIQIAFANGDALKLDNIQGQGAGKQAHGYFVGEQSWSIENSQLTDITSEALAKIQKANYHMVTSFDETEEKLTSVADLSIEHLESLGIDPINALKLRFAINDIDRQALDKTRQLIDRSGEVTSAQLQQLLPALDRLFAQGFEIDLQALSFDVADGEVSAKGVITIPASEDHITKNPFNVLQGMSGQFDSHVTDEVAESYPSLHQTLDELVVMEMVTADKDQYRFKADLKQGKLILSNGKEIPLLAILVPMLE</sequence>
<dbReference type="AlphaFoldDB" id="A0AB39HDC6"/>
<dbReference type="KEGG" id="vih:AB0763_07870"/>
<dbReference type="Pfam" id="PF06097">
    <property type="entry name" value="DUF945"/>
    <property type="match status" value="1"/>
</dbReference>
<dbReference type="RefSeq" id="WP_306100201.1">
    <property type="nucleotide sequence ID" value="NZ_CP162601.1"/>
</dbReference>
<name>A0AB39HDC6_9VIBR</name>
<dbReference type="InterPro" id="IPR010352">
    <property type="entry name" value="DUF945"/>
</dbReference>
<protein>
    <submittedName>
        <fullName evidence="1">DUF945 family protein</fullName>
    </submittedName>
</protein>
<proteinExistence type="predicted"/>
<gene>
    <name evidence="1" type="ORF">AB0763_07870</name>
</gene>
<accession>A0AB39HDC6</accession>
<dbReference type="EMBL" id="CP162601">
    <property type="protein sequence ID" value="XDK24144.1"/>
    <property type="molecule type" value="Genomic_DNA"/>
</dbReference>